<name>A0A8H5J508_9HYPO</name>
<evidence type="ECO:0000256" key="1">
    <source>
        <dbReference type="SAM" id="MobiDB-lite"/>
    </source>
</evidence>
<feature type="compositionally biased region" description="Basic and acidic residues" evidence="1">
    <location>
        <begin position="1"/>
        <end position="17"/>
    </location>
</feature>
<keyword evidence="3" id="KW-1185">Reference proteome</keyword>
<sequence length="236" mass="25976">MTLQEEQSRKRKSDEAHTNGAPIFTPIHRIQAVVEHSPRSSSKSLPRALAHFPNGYQAPGRYCSKTDGGDDEDEATWKRQTDAPAPSLEDRRVDLATAPTTNSTLPGFACGGCGSSSHRLNLCMQASSSSGLMKGCPWCNTLNHSLTNCPGTKHDLALQLEFIQMRANMPSFQPTLDWVDVVRAAVADGHKPPNSFPWTATFTKKICKAFEAFQRDLDKVGINRRVGLPIDPWTKD</sequence>
<evidence type="ECO:0000313" key="3">
    <source>
        <dbReference type="Proteomes" id="UP000522262"/>
    </source>
</evidence>
<feature type="region of interest" description="Disordered" evidence="1">
    <location>
        <begin position="60"/>
        <end position="92"/>
    </location>
</feature>
<evidence type="ECO:0000313" key="2">
    <source>
        <dbReference type="EMBL" id="KAF5547728.1"/>
    </source>
</evidence>
<proteinExistence type="predicted"/>
<accession>A0A8H5J508</accession>
<comment type="caution">
    <text evidence="2">The sequence shown here is derived from an EMBL/GenBank/DDBJ whole genome shotgun (WGS) entry which is preliminary data.</text>
</comment>
<reference evidence="2 3" key="1">
    <citation type="submission" date="2020-05" db="EMBL/GenBank/DDBJ databases">
        <title>Identification and distribution of gene clusters putatively required for synthesis of sphingolipid metabolism inhibitors in phylogenetically diverse species of the filamentous fungus Fusarium.</title>
        <authorList>
            <person name="Kim H.-S."/>
            <person name="Busman M."/>
            <person name="Brown D.W."/>
            <person name="Divon H."/>
            <person name="Uhlig S."/>
            <person name="Proctor R.H."/>
        </authorList>
    </citation>
    <scope>NUCLEOTIDE SEQUENCE [LARGE SCALE GENOMIC DNA]</scope>
    <source>
        <strain evidence="2 3">NRRL 53147</strain>
    </source>
</reference>
<protein>
    <submittedName>
        <fullName evidence="2">Uncharacterized protein</fullName>
    </submittedName>
</protein>
<dbReference type="AlphaFoldDB" id="A0A8H5J508"/>
<feature type="region of interest" description="Disordered" evidence="1">
    <location>
        <begin position="1"/>
        <end position="26"/>
    </location>
</feature>
<dbReference type="EMBL" id="JAAOAM010000104">
    <property type="protein sequence ID" value="KAF5547728.1"/>
    <property type="molecule type" value="Genomic_DNA"/>
</dbReference>
<dbReference type="Proteomes" id="UP000522262">
    <property type="component" value="Unassembled WGS sequence"/>
</dbReference>
<gene>
    <name evidence="2" type="ORF">FMEXI_5054</name>
</gene>
<feature type="region of interest" description="Disordered" evidence="1">
    <location>
        <begin position="34"/>
        <end position="53"/>
    </location>
</feature>
<organism evidence="2 3">
    <name type="scientific">Fusarium mexicanum</name>
    <dbReference type="NCBI Taxonomy" id="751941"/>
    <lineage>
        <taxon>Eukaryota</taxon>
        <taxon>Fungi</taxon>
        <taxon>Dikarya</taxon>
        <taxon>Ascomycota</taxon>
        <taxon>Pezizomycotina</taxon>
        <taxon>Sordariomycetes</taxon>
        <taxon>Hypocreomycetidae</taxon>
        <taxon>Hypocreales</taxon>
        <taxon>Nectriaceae</taxon>
        <taxon>Fusarium</taxon>
        <taxon>Fusarium fujikuroi species complex</taxon>
    </lineage>
</organism>